<organism evidence="6 7">
    <name type="scientific">Petromyzon marinus</name>
    <name type="common">Sea lamprey</name>
    <dbReference type="NCBI Taxonomy" id="7757"/>
    <lineage>
        <taxon>Eukaryota</taxon>
        <taxon>Metazoa</taxon>
        <taxon>Chordata</taxon>
        <taxon>Craniata</taxon>
        <taxon>Vertebrata</taxon>
        <taxon>Cyclostomata</taxon>
        <taxon>Hyperoartia</taxon>
        <taxon>Petromyzontiformes</taxon>
        <taxon>Petromyzontidae</taxon>
        <taxon>Petromyzon</taxon>
    </lineage>
</organism>
<dbReference type="Gene3D" id="3.40.50.150">
    <property type="entry name" value="Vaccinia Virus protein VP39"/>
    <property type="match status" value="1"/>
</dbReference>
<evidence type="ECO:0000313" key="7">
    <source>
        <dbReference type="RefSeq" id="XP_032833186.1"/>
    </source>
</evidence>
<dbReference type="GO" id="GO:0032259">
    <property type="term" value="P:methylation"/>
    <property type="evidence" value="ECO:0007669"/>
    <property type="project" value="UniProtKB-KW"/>
</dbReference>
<evidence type="ECO:0000256" key="5">
    <source>
        <dbReference type="PIRSR" id="PIRSR000384-1"/>
    </source>
</evidence>
<dbReference type="FunFam" id="3.40.50.150:FF:000065">
    <property type="entry name" value="Phenylethanolamine N-methyltransferase"/>
    <property type="match status" value="1"/>
</dbReference>
<dbReference type="PANTHER" id="PTHR10867">
    <property type="entry name" value="NNMT/PNMT/TEMT FAMILY MEMBER"/>
    <property type="match status" value="1"/>
</dbReference>
<dbReference type="InterPro" id="IPR029063">
    <property type="entry name" value="SAM-dependent_MTases_sf"/>
</dbReference>
<proteinExistence type="inferred from homology"/>
<sequence length="268" mass="29611">MAEREVTRRQGKDYATHFSPREYMRAYFSTAQGDAGEGELLPQLLQFLHSAFATGEVSGQRLLDVGSGPTIYQVLSACESFPEIYLSEYAQSNREELQGWLNCSPDAFDWTSIVQFVCRLEGRSGCEEEKTERLRRAVQAVLPCDVNQDDLLLGSTQIPDLFDCVLSTLCLEAACDSVEGFGAALSRMCGRLRPGGWLVMATVLQETFYRVGVETFRVLPVDEGNVVDAVRAAGLTVRRLTKHGAPDVAGRERASDFKGLLLIVAQKK</sequence>
<keyword evidence="2" id="KW-0489">Methyltransferase</keyword>
<evidence type="ECO:0000256" key="3">
    <source>
        <dbReference type="ARBA" id="ARBA00022679"/>
    </source>
</evidence>
<dbReference type="RefSeq" id="XP_032833186.1">
    <property type="nucleotide sequence ID" value="XM_032977295.1"/>
</dbReference>
<dbReference type="InterPro" id="IPR000940">
    <property type="entry name" value="NNMT_TEMT_trans"/>
</dbReference>
<name>A0AAJ7UB32_PETMA</name>
<evidence type="ECO:0000256" key="1">
    <source>
        <dbReference type="ARBA" id="ARBA00007996"/>
    </source>
</evidence>
<feature type="binding site" evidence="5">
    <location>
        <position position="93"/>
    </location>
    <ligand>
        <name>S-adenosyl-L-methionine</name>
        <dbReference type="ChEBI" id="CHEBI:59789"/>
    </ligand>
</feature>
<dbReference type="GO" id="GO:0008757">
    <property type="term" value="F:S-adenosylmethionine-dependent methyltransferase activity"/>
    <property type="evidence" value="ECO:0007669"/>
    <property type="project" value="UniProtKB-ARBA"/>
</dbReference>
<keyword evidence="3" id="KW-0808">Transferase</keyword>
<keyword evidence="4 5" id="KW-0949">S-adenosyl-L-methionine</keyword>
<dbReference type="PROSITE" id="PS51681">
    <property type="entry name" value="SAM_MT_NNMT_PNMT_TEMT"/>
    <property type="match status" value="1"/>
</dbReference>
<evidence type="ECO:0000313" key="6">
    <source>
        <dbReference type="Proteomes" id="UP001318040"/>
    </source>
</evidence>
<accession>A0AAJ7UB32</accession>
<feature type="binding site" evidence="5">
    <location>
        <begin position="145"/>
        <end position="146"/>
    </location>
    <ligand>
        <name>S-adenosyl-L-methionine</name>
        <dbReference type="ChEBI" id="CHEBI:59789"/>
    </ligand>
</feature>
<evidence type="ECO:0000256" key="2">
    <source>
        <dbReference type="ARBA" id="ARBA00022603"/>
    </source>
</evidence>
<feature type="binding site" evidence="5">
    <location>
        <position position="23"/>
    </location>
    <ligand>
        <name>S-adenosyl-L-methionine</name>
        <dbReference type="ChEBI" id="CHEBI:59789"/>
    </ligand>
</feature>
<dbReference type="PIRSF" id="PIRSF000384">
    <property type="entry name" value="PNMTase"/>
    <property type="match status" value="1"/>
</dbReference>
<comment type="similarity">
    <text evidence="1">Belongs to the class I-like SAM-binding methyltransferase superfamily. NNMT/PNMT/TEMT family.</text>
</comment>
<dbReference type="GO" id="GO:0005829">
    <property type="term" value="C:cytosol"/>
    <property type="evidence" value="ECO:0007669"/>
    <property type="project" value="TreeGrafter"/>
</dbReference>
<evidence type="ECO:0000256" key="4">
    <source>
        <dbReference type="ARBA" id="ARBA00022691"/>
    </source>
</evidence>
<dbReference type="SUPFAM" id="SSF53335">
    <property type="entry name" value="S-adenosyl-L-methionine-dependent methyltransferases"/>
    <property type="match status" value="1"/>
</dbReference>
<feature type="binding site" evidence="5">
    <location>
        <begin position="66"/>
        <end position="67"/>
    </location>
    <ligand>
        <name>S-adenosyl-L-methionine</name>
        <dbReference type="ChEBI" id="CHEBI:59789"/>
    </ligand>
</feature>
<dbReference type="AlphaFoldDB" id="A0AAJ7UB32"/>
<keyword evidence="6" id="KW-1185">Reference proteome</keyword>
<dbReference type="Proteomes" id="UP001318040">
    <property type="component" value="Chromosome 62"/>
</dbReference>
<feature type="binding site" evidence="5">
    <location>
        <position position="72"/>
    </location>
    <ligand>
        <name>S-adenosyl-L-methionine</name>
        <dbReference type="ChEBI" id="CHEBI:59789"/>
    </ligand>
</feature>
<dbReference type="KEGG" id="pmrn:116955936"/>
<dbReference type="Pfam" id="PF01234">
    <property type="entry name" value="NNMT_PNMT_TEMT"/>
    <property type="match status" value="1"/>
</dbReference>
<dbReference type="GO" id="GO:0008170">
    <property type="term" value="F:N-methyltransferase activity"/>
    <property type="evidence" value="ECO:0007669"/>
    <property type="project" value="TreeGrafter"/>
</dbReference>
<protein>
    <submittedName>
        <fullName evidence="7">Nicotinamide N-methyltransferase-like</fullName>
    </submittedName>
</protein>
<gene>
    <name evidence="7" type="primary">LOC116955936</name>
</gene>
<reference evidence="7" key="1">
    <citation type="submission" date="2025-08" db="UniProtKB">
        <authorList>
            <consortium name="RefSeq"/>
        </authorList>
    </citation>
    <scope>IDENTIFICATION</scope>
    <source>
        <tissue evidence="7">Sperm</tissue>
    </source>
</reference>
<dbReference type="PANTHER" id="PTHR10867:SF17">
    <property type="entry name" value="NICOTINAMIDE N-METHYLTRANSFERASE"/>
    <property type="match status" value="1"/>
</dbReference>